<reference evidence="1" key="1">
    <citation type="submission" date="2021-06" db="EMBL/GenBank/DDBJ databases">
        <authorList>
            <person name="Kallberg Y."/>
            <person name="Tangrot J."/>
            <person name="Rosling A."/>
        </authorList>
    </citation>
    <scope>NUCLEOTIDE SEQUENCE</scope>
    <source>
        <strain evidence="1">28 12/20/2015</strain>
    </source>
</reference>
<protein>
    <submittedName>
        <fullName evidence="1">8759_t:CDS:1</fullName>
    </submittedName>
</protein>
<sequence>MDTGIMCKRIAQPVFCHLDLCGGIVGDTQITGNTTFGNCPFENLSVAIKHLSTISYFNMIGLDKGYVHFTCPKNTACQDYMYNWDNGGWTFSNNYISIYRDSYNITNKCYLQWPASFPSNTTTSIQGTIPTTTTSGNSITTTISDSNNSKLIVGAIVGSVIFLVIVEIAIIESIKPKVASLLKTNIHWKKYRIVIKNQEFGHFKRINDEGCYNAGGYILKELSHDSSVECYEDLLKHASQALHIAKRQAASNISIGSRKTRSKLDNYFYKDEDAQLVRAPTLWLSPNKTTPLKQKVSYSLHTFSAQKLIEFYANDNLIVSREKINSRSNFRYYHICLSTDEILKEYHE</sequence>
<name>A0ACA9JY38_9GLOM</name>
<organism evidence="1 2">
    <name type="scientific">Cetraspora pellucida</name>
    <dbReference type="NCBI Taxonomy" id="1433469"/>
    <lineage>
        <taxon>Eukaryota</taxon>
        <taxon>Fungi</taxon>
        <taxon>Fungi incertae sedis</taxon>
        <taxon>Mucoromycota</taxon>
        <taxon>Glomeromycotina</taxon>
        <taxon>Glomeromycetes</taxon>
        <taxon>Diversisporales</taxon>
        <taxon>Gigasporaceae</taxon>
        <taxon>Cetraspora</taxon>
    </lineage>
</organism>
<comment type="caution">
    <text evidence="1">The sequence shown here is derived from an EMBL/GenBank/DDBJ whole genome shotgun (WGS) entry which is preliminary data.</text>
</comment>
<proteinExistence type="predicted"/>
<evidence type="ECO:0000313" key="2">
    <source>
        <dbReference type="Proteomes" id="UP000789366"/>
    </source>
</evidence>
<accession>A0ACA9JY38</accession>
<gene>
    <name evidence="1" type="ORF">SPELUC_LOCUS220</name>
</gene>
<evidence type="ECO:0000313" key="1">
    <source>
        <dbReference type="EMBL" id="CAG8441634.1"/>
    </source>
</evidence>
<keyword evidence="2" id="KW-1185">Reference proteome</keyword>
<dbReference type="EMBL" id="CAJVPW010000064">
    <property type="protein sequence ID" value="CAG8441634.1"/>
    <property type="molecule type" value="Genomic_DNA"/>
</dbReference>
<dbReference type="Proteomes" id="UP000789366">
    <property type="component" value="Unassembled WGS sequence"/>
</dbReference>